<proteinExistence type="predicted"/>
<reference evidence="2" key="1">
    <citation type="journal article" date="2018" name="Genome Biol.">
        <title>SKESA: strategic k-mer extension for scrupulous assemblies.</title>
        <authorList>
            <person name="Souvorov A."/>
            <person name="Agarwala R."/>
            <person name="Lipman D.J."/>
        </authorList>
    </citation>
    <scope>NUCLEOTIDE SEQUENCE</scope>
    <source>
        <strain evidence="2">R404</strain>
    </source>
</reference>
<feature type="region of interest" description="Disordered" evidence="1">
    <location>
        <begin position="64"/>
        <end position="102"/>
    </location>
</feature>
<evidence type="ECO:0000313" key="2">
    <source>
        <dbReference type="EMBL" id="HAT1683661.1"/>
    </source>
</evidence>
<dbReference type="Gene3D" id="3.90.1690.10">
    <property type="entry name" value="phage-related protein like domain"/>
    <property type="match status" value="1"/>
</dbReference>
<feature type="compositionally biased region" description="Polar residues" evidence="1">
    <location>
        <begin position="64"/>
        <end position="78"/>
    </location>
</feature>
<comment type="caution">
    <text evidence="2">The sequence shown here is derived from an EMBL/GenBank/DDBJ whole genome shotgun (WGS) entry which is preliminary data.</text>
</comment>
<dbReference type="Proteomes" id="UP000856143">
    <property type="component" value="Unassembled WGS sequence"/>
</dbReference>
<sequence length="308" mass="33321">MKAPFPSSPFLTAIALAYRNTSLIADSVLPRVPVGNQEFKYWKYALGDGFTVPETLVGRTSQPNQVEFSATEETSSTRDYGLDAPVPKADIDNAPPGYDPRGRAAEGVTDLILLDREVRTSRLVFSDKSYPTGNKETLSGNDQWSNDASKPVRKIVAALDKLIQRPNVAVLGRATATALRMNPSVVKAYNGTLGDDGLVPLDYLRQLLELDDILIGSAFVNIARPGQKPNMVRAWGNHAAFIYRNPLATPQNGVTFGLTAQWGSRISGSIPDPDIGLRGGERVRVGESVKELIVASDCGYLFQNAVTG</sequence>
<gene>
    <name evidence="2" type="ORF">I8Y21_004416</name>
</gene>
<dbReference type="InterPro" id="IPR053738">
    <property type="entry name" value="Lambda_capsid_assembly"/>
</dbReference>
<organism evidence="2 3">
    <name type="scientific">Klebsiella oxytoca</name>
    <dbReference type="NCBI Taxonomy" id="571"/>
    <lineage>
        <taxon>Bacteria</taxon>
        <taxon>Pseudomonadati</taxon>
        <taxon>Pseudomonadota</taxon>
        <taxon>Gammaproteobacteria</taxon>
        <taxon>Enterobacterales</taxon>
        <taxon>Enterobacteriaceae</taxon>
        <taxon>Klebsiella/Raoultella group</taxon>
        <taxon>Klebsiella</taxon>
    </lineage>
</organism>
<evidence type="ECO:0000256" key="1">
    <source>
        <dbReference type="SAM" id="MobiDB-lite"/>
    </source>
</evidence>
<protein>
    <submittedName>
        <fullName evidence="2">Phage capsid protein</fullName>
    </submittedName>
</protein>
<accession>A0AAN5LB32</accession>
<reference evidence="2" key="2">
    <citation type="submission" date="2020-11" db="EMBL/GenBank/DDBJ databases">
        <authorList>
            <consortium name="NCBI Pathogen Detection Project"/>
        </authorList>
    </citation>
    <scope>NUCLEOTIDE SEQUENCE</scope>
    <source>
        <strain evidence="2">R404</strain>
    </source>
</reference>
<evidence type="ECO:0000313" key="3">
    <source>
        <dbReference type="Proteomes" id="UP000856143"/>
    </source>
</evidence>
<name>A0AAN5LB32_KLEOX</name>
<dbReference type="EMBL" id="DACSEO010000070">
    <property type="protein sequence ID" value="HAT1683661.1"/>
    <property type="molecule type" value="Genomic_DNA"/>
</dbReference>
<dbReference type="AlphaFoldDB" id="A0AAN5LB32"/>